<dbReference type="PANTHER" id="PTHR40625">
    <property type="entry name" value="GTP-BINDING PROTEIN ESDC-RELATED"/>
    <property type="match status" value="1"/>
</dbReference>
<reference evidence="3" key="1">
    <citation type="journal article" date="2020" name="Stud. Mycol.">
        <title>101 Dothideomycetes genomes: A test case for predicting lifestyles and emergence of pathogens.</title>
        <authorList>
            <person name="Haridas S."/>
            <person name="Albert R."/>
            <person name="Binder M."/>
            <person name="Bloem J."/>
            <person name="LaButti K."/>
            <person name="Salamov A."/>
            <person name="Andreopoulos B."/>
            <person name="Baker S."/>
            <person name="Barry K."/>
            <person name="Bills G."/>
            <person name="Bluhm B."/>
            <person name="Cannon C."/>
            <person name="Castanera R."/>
            <person name="Culley D."/>
            <person name="Daum C."/>
            <person name="Ezra D."/>
            <person name="Gonzalez J."/>
            <person name="Henrissat B."/>
            <person name="Kuo A."/>
            <person name="Liang C."/>
            <person name="Lipzen A."/>
            <person name="Lutzoni F."/>
            <person name="Magnuson J."/>
            <person name="Mondo S."/>
            <person name="Nolan M."/>
            <person name="Ohm R."/>
            <person name="Pangilinan J."/>
            <person name="Park H.-J."/>
            <person name="Ramirez L."/>
            <person name="Alfaro M."/>
            <person name="Sun H."/>
            <person name="Tritt A."/>
            <person name="Yoshinaga Y."/>
            <person name="Zwiers L.-H."/>
            <person name="Turgeon B."/>
            <person name="Goodwin S."/>
            <person name="Spatafora J."/>
            <person name="Crous P."/>
            <person name="Grigoriev I."/>
        </authorList>
    </citation>
    <scope>NUCLEOTIDE SEQUENCE [LARGE SCALE GENOMIC DNA]</scope>
    <source>
        <strain evidence="3">CBS 304.66</strain>
    </source>
</reference>
<organism evidence="2 3">
    <name type="scientific">Lojkania enalia</name>
    <dbReference type="NCBI Taxonomy" id="147567"/>
    <lineage>
        <taxon>Eukaryota</taxon>
        <taxon>Fungi</taxon>
        <taxon>Dikarya</taxon>
        <taxon>Ascomycota</taxon>
        <taxon>Pezizomycotina</taxon>
        <taxon>Dothideomycetes</taxon>
        <taxon>Pleosporomycetidae</taxon>
        <taxon>Pleosporales</taxon>
        <taxon>Pleosporales incertae sedis</taxon>
        <taxon>Lojkania</taxon>
    </lineage>
</organism>
<evidence type="ECO:0000256" key="1">
    <source>
        <dbReference type="SAM" id="MobiDB-lite"/>
    </source>
</evidence>
<accession>A0A9P4N7D8</accession>
<dbReference type="EMBL" id="ML986650">
    <property type="protein sequence ID" value="KAF2261806.1"/>
    <property type="molecule type" value="Genomic_DNA"/>
</dbReference>
<feature type="region of interest" description="Disordered" evidence="1">
    <location>
        <begin position="165"/>
        <end position="203"/>
    </location>
</feature>
<evidence type="ECO:0000313" key="3">
    <source>
        <dbReference type="Proteomes" id="UP000800093"/>
    </source>
</evidence>
<evidence type="ECO:0000313" key="2">
    <source>
        <dbReference type="EMBL" id="KAF2261806.1"/>
    </source>
</evidence>
<comment type="caution">
    <text evidence="2">The sequence shown here is derived from an EMBL/GenBank/DDBJ whole genome shotgun (WGS) entry which is preliminary data.</text>
</comment>
<feature type="compositionally biased region" description="Polar residues" evidence="1">
    <location>
        <begin position="314"/>
        <end position="333"/>
    </location>
</feature>
<feature type="compositionally biased region" description="Basic and acidic residues" evidence="1">
    <location>
        <begin position="380"/>
        <end position="392"/>
    </location>
</feature>
<dbReference type="AlphaFoldDB" id="A0A9P4N7D8"/>
<dbReference type="Proteomes" id="UP000800093">
    <property type="component" value="Unassembled WGS sequence"/>
</dbReference>
<feature type="compositionally biased region" description="Polar residues" evidence="1">
    <location>
        <begin position="180"/>
        <end position="195"/>
    </location>
</feature>
<keyword evidence="3" id="KW-1185">Reference proteome</keyword>
<proteinExistence type="predicted"/>
<dbReference type="InterPro" id="IPR013783">
    <property type="entry name" value="Ig-like_fold"/>
</dbReference>
<gene>
    <name evidence="2" type="ORF">CC78DRAFT_546386</name>
</gene>
<sequence length="627" mass="69681">MASTTLFTFLFDCPAAARTIELLGSWDNFTKPYFLKRDKRRSPYLWSGCFAFDDIICDGDFNSICGKRSGALMMGGTYWYYYKVDGEERHNPREPSTTVCPLLPGQRLNVLEVPIEPRSSSSSQSSAFTRNPEDKYLTPVPPKPVPSPFLRDFCKETYSMPLHSIKSPRSATYPPPVRSPSPTYERQTRSTSATPLPTPNAVFPDFRAIKDKLAPTKWPASDRRERSRERPHELQIGAPTLISTTAEEMNLVPLPLIAAPQTAVSLPTPITARMREFSPLGSNPVGATDLDFEEPTNSTNAEKHSNTRPRSHTESGGSNRLKISTGRARSNSADTRRTKQYQFSNEPWISSPKFPEVASLKEEPAPVLEQPPTSLQLPKPSDERPSSRRGGDPAKTLRKSPFDKELPALPRYLVPAPLFACISSASTPTLGDEEVEKEEALEHHGPREYEFTAKASHFSAWSTDSATFSCPTSDEEAVHSPTFSSLTSNSSVSASPRRFSVHFANSEQVDDKKMGEHPEGNEEINFQRLSIASNPPRLHLSIPSSEPSLFQLDIHRPESASRRQVACFGLSEFQGCSLPEDKKRSHVTIIQQSLKLQPLIGSRKRLSSVGQLDKLVNEFGYLGDSVL</sequence>
<name>A0A9P4N7D8_9PLEO</name>
<feature type="region of interest" description="Disordered" evidence="1">
    <location>
        <begin position="115"/>
        <end position="142"/>
    </location>
</feature>
<dbReference type="PANTHER" id="PTHR40625:SF1">
    <property type="entry name" value="AMP-ACTIVATED PROTEIN KINASE GLYCOGEN-BINDING DOMAIN-CONTAINING PROTEIN"/>
    <property type="match status" value="1"/>
</dbReference>
<dbReference type="OrthoDB" id="5422351at2759"/>
<dbReference type="Gene3D" id="2.60.40.10">
    <property type="entry name" value="Immunoglobulins"/>
    <property type="match status" value="1"/>
</dbReference>
<feature type="region of interest" description="Disordered" evidence="1">
    <location>
        <begin position="366"/>
        <end position="403"/>
    </location>
</feature>
<feature type="region of interest" description="Disordered" evidence="1">
    <location>
        <begin position="277"/>
        <end position="348"/>
    </location>
</feature>
<protein>
    <submittedName>
        <fullName evidence="2">Uncharacterized protein</fullName>
    </submittedName>
</protein>